<accession>A0A5C6ALJ0</accession>
<dbReference type="OrthoDB" id="255290at2"/>
<dbReference type="GO" id="GO:0015074">
    <property type="term" value="P:DNA integration"/>
    <property type="evidence" value="ECO:0007669"/>
    <property type="project" value="InterPro"/>
</dbReference>
<evidence type="ECO:0000313" key="3">
    <source>
        <dbReference type="EMBL" id="TWU00500.1"/>
    </source>
</evidence>
<sequence>MPRKPTLRRSGDYWYTQAGSRDGVYFGRVSDVPYQVARARFGEYLAQLKATPLPTTDLPDRCVAEVCSRHLEWVLKNRSASLFHQRKSLLNGFCNFRIGEHNSARLPGAGLLVGELRAVKIVRAHVEAYLEHCRTTPSKKTGKPFGDKALRHIVVALKATWNWAADSTEDGGGELLPPDHRPLRKLPRGYVQPKDLSEIDLPTDTEIASLRRWCRVEPVLLPDDAEGWNDEFADSYASPDSLVFADLMRAYHATGARTSELCLALVSDFMPRTRQVCLGKHKRVRTQHNSTMRNIQVDEELLAILTRNTRDKVRDQPLFSHPDGRPWNQNEVNNRLRTIRALATEHDEPVRDHITPYSFRDLYISELLMIGVEPFKVAKMAGTSLKEIDRTYGHFFNQDLAEAQSRLSASRRDRFSKLA</sequence>
<dbReference type="AlphaFoldDB" id="A0A5C6ALJ0"/>
<dbReference type="GO" id="GO:0006310">
    <property type="term" value="P:DNA recombination"/>
    <property type="evidence" value="ECO:0007669"/>
    <property type="project" value="UniProtKB-KW"/>
</dbReference>
<evidence type="ECO:0000256" key="1">
    <source>
        <dbReference type="ARBA" id="ARBA00023172"/>
    </source>
</evidence>
<organism evidence="3 4">
    <name type="scientific">Botrimarina colliarenosi</name>
    <dbReference type="NCBI Taxonomy" id="2528001"/>
    <lineage>
        <taxon>Bacteria</taxon>
        <taxon>Pseudomonadati</taxon>
        <taxon>Planctomycetota</taxon>
        <taxon>Planctomycetia</taxon>
        <taxon>Pirellulales</taxon>
        <taxon>Lacipirellulaceae</taxon>
        <taxon>Botrimarina</taxon>
    </lineage>
</organism>
<dbReference type="InterPro" id="IPR013762">
    <property type="entry name" value="Integrase-like_cat_sf"/>
</dbReference>
<keyword evidence="1" id="KW-0233">DNA recombination</keyword>
<dbReference type="RefSeq" id="WP_146444164.1">
    <property type="nucleotide sequence ID" value="NZ_SJPR01000001.1"/>
</dbReference>
<gene>
    <name evidence="3" type="ORF">Pla108_14510</name>
</gene>
<name>A0A5C6ALJ0_9BACT</name>
<dbReference type="GO" id="GO:0003677">
    <property type="term" value="F:DNA binding"/>
    <property type="evidence" value="ECO:0007669"/>
    <property type="project" value="InterPro"/>
</dbReference>
<proteinExistence type="predicted"/>
<dbReference type="Gene3D" id="1.10.443.10">
    <property type="entry name" value="Intergrase catalytic core"/>
    <property type="match status" value="1"/>
</dbReference>
<dbReference type="PROSITE" id="PS51898">
    <property type="entry name" value="TYR_RECOMBINASE"/>
    <property type="match status" value="1"/>
</dbReference>
<feature type="domain" description="Tyr recombinase" evidence="2">
    <location>
        <begin position="215"/>
        <end position="405"/>
    </location>
</feature>
<evidence type="ECO:0000259" key="2">
    <source>
        <dbReference type="PROSITE" id="PS51898"/>
    </source>
</evidence>
<dbReference type="SUPFAM" id="SSF56349">
    <property type="entry name" value="DNA breaking-rejoining enzymes"/>
    <property type="match status" value="1"/>
</dbReference>
<evidence type="ECO:0000313" key="4">
    <source>
        <dbReference type="Proteomes" id="UP000317421"/>
    </source>
</evidence>
<dbReference type="EMBL" id="SJPR01000001">
    <property type="protein sequence ID" value="TWU00500.1"/>
    <property type="molecule type" value="Genomic_DNA"/>
</dbReference>
<reference evidence="3 4" key="1">
    <citation type="submission" date="2019-02" db="EMBL/GenBank/DDBJ databases">
        <title>Deep-cultivation of Planctomycetes and their phenomic and genomic characterization uncovers novel biology.</title>
        <authorList>
            <person name="Wiegand S."/>
            <person name="Jogler M."/>
            <person name="Boedeker C."/>
            <person name="Pinto D."/>
            <person name="Vollmers J."/>
            <person name="Rivas-Marin E."/>
            <person name="Kohn T."/>
            <person name="Peeters S.H."/>
            <person name="Heuer A."/>
            <person name="Rast P."/>
            <person name="Oberbeckmann S."/>
            <person name="Bunk B."/>
            <person name="Jeske O."/>
            <person name="Meyerdierks A."/>
            <person name="Storesund J.E."/>
            <person name="Kallscheuer N."/>
            <person name="Luecker S."/>
            <person name="Lage O.M."/>
            <person name="Pohl T."/>
            <person name="Merkel B.J."/>
            <person name="Hornburger P."/>
            <person name="Mueller R.-W."/>
            <person name="Bruemmer F."/>
            <person name="Labrenz M."/>
            <person name="Spormann A.M."/>
            <person name="Op Den Camp H."/>
            <person name="Overmann J."/>
            <person name="Amann R."/>
            <person name="Jetten M.S.M."/>
            <person name="Mascher T."/>
            <person name="Medema M.H."/>
            <person name="Devos D.P."/>
            <person name="Kaster A.-K."/>
            <person name="Ovreas L."/>
            <person name="Rohde M."/>
            <person name="Galperin M.Y."/>
            <person name="Jogler C."/>
        </authorList>
    </citation>
    <scope>NUCLEOTIDE SEQUENCE [LARGE SCALE GENOMIC DNA]</scope>
    <source>
        <strain evidence="3 4">Pla108</strain>
    </source>
</reference>
<keyword evidence="4" id="KW-1185">Reference proteome</keyword>
<dbReference type="Proteomes" id="UP000317421">
    <property type="component" value="Unassembled WGS sequence"/>
</dbReference>
<dbReference type="Pfam" id="PF00589">
    <property type="entry name" value="Phage_integrase"/>
    <property type="match status" value="1"/>
</dbReference>
<comment type="caution">
    <text evidence="3">The sequence shown here is derived from an EMBL/GenBank/DDBJ whole genome shotgun (WGS) entry which is preliminary data.</text>
</comment>
<dbReference type="InterPro" id="IPR011010">
    <property type="entry name" value="DNA_brk_join_enz"/>
</dbReference>
<dbReference type="InterPro" id="IPR002104">
    <property type="entry name" value="Integrase_catalytic"/>
</dbReference>
<protein>
    <submittedName>
        <fullName evidence="3">Phage integrase family protein</fullName>
    </submittedName>
</protein>